<protein>
    <submittedName>
        <fullName evidence="1">Uncharacterized protein</fullName>
    </submittedName>
</protein>
<accession>A0A7J0GJD8</accession>
<comment type="caution">
    <text evidence="1">The sequence shown here is derived from an EMBL/GenBank/DDBJ whole genome shotgun (WGS) entry which is preliminary data.</text>
</comment>
<gene>
    <name evidence="1" type="ORF">Acr_22g0003170</name>
</gene>
<dbReference type="AlphaFoldDB" id="A0A7J0GJD8"/>
<name>A0A7J0GJD8_9ERIC</name>
<dbReference type="PANTHER" id="PTHR34222">
    <property type="entry name" value="GAG_PRE-INTEGRS DOMAIN-CONTAINING PROTEIN"/>
    <property type="match status" value="1"/>
</dbReference>
<proteinExistence type="predicted"/>
<keyword evidence="2" id="KW-1185">Reference proteome</keyword>
<organism evidence="1 2">
    <name type="scientific">Actinidia rufa</name>
    <dbReference type="NCBI Taxonomy" id="165716"/>
    <lineage>
        <taxon>Eukaryota</taxon>
        <taxon>Viridiplantae</taxon>
        <taxon>Streptophyta</taxon>
        <taxon>Embryophyta</taxon>
        <taxon>Tracheophyta</taxon>
        <taxon>Spermatophyta</taxon>
        <taxon>Magnoliopsida</taxon>
        <taxon>eudicotyledons</taxon>
        <taxon>Gunneridae</taxon>
        <taxon>Pentapetalae</taxon>
        <taxon>asterids</taxon>
        <taxon>Ericales</taxon>
        <taxon>Actinidiaceae</taxon>
        <taxon>Actinidia</taxon>
    </lineage>
</organism>
<dbReference type="OrthoDB" id="1724808at2759"/>
<dbReference type="Proteomes" id="UP000585474">
    <property type="component" value="Unassembled WGS sequence"/>
</dbReference>
<dbReference type="EMBL" id="BJWL01000022">
    <property type="protein sequence ID" value="GFZ10919.1"/>
    <property type="molecule type" value="Genomic_DNA"/>
</dbReference>
<sequence>MELDHYRVIKTQCSINAAVLKGFIEQDRVYDFLVGLNPEFDQIRIQILGRQELSSLNEVVAMVRSEESRRSLMLDTPTIESSAMVAKHIKRDPANVEKRKDGLWCTYCNKAGHSREKCWKLHKKPPSREWNKKGESSRKSGHAHVAVAVAEHNEENKPEFTSLNQEEINRMRAFLTSLDKPTGATDHTTPLSKHFSTYSPCPSNKKIATADGTLVTVVGLGQGFEEDDWTC</sequence>
<dbReference type="PANTHER" id="PTHR34222:SF37">
    <property type="entry name" value="RETROTRANSPOSON GAG DOMAIN-CONTAINING PROTEIN"/>
    <property type="match status" value="1"/>
</dbReference>
<evidence type="ECO:0000313" key="2">
    <source>
        <dbReference type="Proteomes" id="UP000585474"/>
    </source>
</evidence>
<evidence type="ECO:0000313" key="1">
    <source>
        <dbReference type="EMBL" id="GFZ10919.1"/>
    </source>
</evidence>
<reference evidence="1 2" key="1">
    <citation type="submission" date="2019-07" db="EMBL/GenBank/DDBJ databases">
        <title>De Novo Assembly of kiwifruit Actinidia rufa.</title>
        <authorList>
            <person name="Sugita-Konishi S."/>
            <person name="Sato K."/>
            <person name="Mori E."/>
            <person name="Abe Y."/>
            <person name="Kisaki G."/>
            <person name="Hamano K."/>
            <person name="Suezawa K."/>
            <person name="Otani M."/>
            <person name="Fukuda T."/>
            <person name="Manabe T."/>
            <person name="Gomi K."/>
            <person name="Tabuchi M."/>
            <person name="Akimitsu K."/>
            <person name="Kataoka I."/>
        </authorList>
    </citation>
    <scope>NUCLEOTIDE SEQUENCE [LARGE SCALE GENOMIC DNA]</scope>
    <source>
        <strain evidence="2">cv. Fuchu</strain>
    </source>
</reference>